<proteinExistence type="predicted"/>
<protein>
    <submittedName>
        <fullName evidence="1">Uncharacterized protein</fullName>
    </submittedName>
</protein>
<accession>A0ABS7XBC9</accession>
<reference evidence="1 2" key="1">
    <citation type="submission" date="2021-08" db="EMBL/GenBank/DDBJ databases">
        <title>Rheinheimera aquimaris sp. nov., isolated from seawater of the East Sea in Korea.</title>
        <authorList>
            <person name="Kim K.H."/>
            <person name="Wenting R."/>
            <person name="Kim K.R."/>
            <person name="Jeon C.O."/>
        </authorList>
    </citation>
    <scope>NUCLEOTIDE SEQUENCE [LARGE SCALE GENOMIC DNA]</scope>
    <source>
        <strain evidence="1 2">MA-13</strain>
    </source>
</reference>
<evidence type="ECO:0000313" key="2">
    <source>
        <dbReference type="Proteomes" id="UP000663814"/>
    </source>
</evidence>
<comment type="caution">
    <text evidence="1">The sequence shown here is derived from an EMBL/GenBank/DDBJ whole genome shotgun (WGS) entry which is preliminary data.</text>
</comment>
<name>A0ABS7XBC9_9GAMM</name>
<evidence type="ECO:0000313" key="1">
    <source>
        <dbReference type="EMBL" id="MBZ9612847.1"/>
    </source>
</evidence>
<organism evidence="1 2">
    <name type="scientific">Rheinheimera maricola</name>
    <dbReference type="NCBI Taxonomy" id="2793282"/>
    <lineage>
        <taxon>Bacteria</taxon>
        <taxon>Pseudomonadati</taxon>
        <taxon>Pseudomonadota</taxon>
        <taxon>Gammaproteobacteria</taxon>
        <taxon>Chromatiales</taxon>
        <taxon>Chromatiaceae</taxon>
        <taxon>Rheinheimera</taxon>
    </lineage>
</organism>
<dbReference type="Proteomes" id="UP000663814">
    <property type="component" value="Unassembled WGS sequence"/>
</dbReference>
<sequence length="142" mass="16139">MNILPLKGTDELQFGTHKSDILKSLGKPDSIENLDAKDEVSSEIYYYDSMGLGLYFDKDTGFRLWGLSISDHSVQLNGFFPIGMSETDLLKAFPTIVLDVSDGEFKEYLLPEQEVEFYLKGDVVQRIMLSPDLEKYCVKYSC</sequence>
<keyword evidence="2" id="KW-1185">Reference proteome</keyword>
<dbReference type="RefSeq" id="WP_205312326.1">
    <property type="nucleotide sequence ID" value="NZ_JAERPS020000005.1"/>
</dbReference>
<gene>
    <name evidence="1" type="ORF">I4W93_014735</name>
</gene>
<dbReference type="EMBL" id="JAERPS020000005">
    <property type="protein sequence ID" value="MBZ9612847.1"/>
    <property type="molecule type" value="Genomic_DNA"/>
</dbReference>